<dbReference type="Gene3D" id="3.40.30.160">
    <property type="entry name" value="Collagenase ColT, N-terminal domain"/>
    <property type="match status" value="1"/>
</dbReference>
<evidence type="ECO:0000256" key="2">
    <source>
        <dbReference type="ARBA" id="ARBA00004613"/>
    </source>
</evidence>
<accession>A0ABQ2HB36</accession>
<comment type="cofactor">
    <cofactor evidence="1">
        <name>Zn(2+)</name>
        <dbReference type="ChEBI" id="CHEBI:29105"/>
    </cofactor>
</comment>
<keyword evidence="3" id="KW-0964">Secreted</keyword>
<keyword evidence="5" id="KW-0479">Metal-binding</keyword>
<evidence type="ECO:0000256" key="4">
    <source>
        <dbReference type="ARBA" id="ARBA00022670"/>
    </source>
</evidence>
<evidence type="ECO:0000256" key="1">
    <source>
        <dbReference type="ARBA" id="ARBA00001947"/>
    </source>
</evidence>
<dbReference type="Proteomes" id="UP000597656">
    <property type="component" value="Unassembled WGS sequence"/>
</dbReference>
<keyword evidence="4" id="KW-0645">Protease</keyword>
<evidence type="ECO:0000256" key="8">
    <source>
        <dbReference type="ARBA" id="ARBA00022833"/>
    </source>
</evidence>
<dbReference type="InterPro" id="IPR002169">
    <property type="entry name" value="Peptidase_M9A/M9B"/>
</dbReference>
<evidence type="ECO:0000256" key="7">
    <source>
        <dbReference type="ARBA" id="ARBA00022801"/>
    </source>
</evidence>
<evidence type="ECO:0000256" key="3">
    <source>
        <dbReference type="ARBA" id="ARBA00022525"/>
    </source>
</evidence>
<evidence type="ECO:0000256" key="10">
    <source>
        <dbReference type="SAM" id="MobiDB-lite"/>
    </source>
</evidence>
<evidence type="ECO:0000256" key="5">
    <source>
        <dbReference type="ARBA" id="ARBA00022723"/>
    </source>
</evidence>
<keyword evidence="13" id="KW-1185">Reference proteome</keyword>
<proteinExistence type="predicted"/>
<evidence type="ECO:0000313" key="12">
    <source>
        <dbReference type="EMBL" id="GGM72780.1"/>
    </source>
</evidence>
<gene>
    <name evidence="12" type="ORF">GCM10011609_05690</name>
</gene>
<keyword evidence="8" id="KW-0862">Zinc</keyword>
<name>A0ABQ2HB36_9PSEU</name>
<keyword evidence="9" id="KW-0482">Metalloprotease</keyword>
<dbReference type="PANTHER" id="PTHR13062:SF9">
    <property type="entry name" value="MICROBIAL COLLAGENASE"/>
    <property type="match status" value="1"/>
</dbReference>
<dbReference type="PRINTS" id="PR00931">
    <property type="entry name" value="MICOLLPTASE"/>
</dbReference>
<evidence type="ECO:0008006" key="14">
    <source>
        <dbReference type="Google" id="ProtNLM"/>
    </source>
</evidence>
<feature type="chain" id="PRO_5047478503" description="Microbial collagenase" evidence="11">
    <location>
        <begin position="23"/>
        <end position="489"/>
    </location>
</feature>
<protein>
    <recommendedName>
        <fullName evidence="14">Microbial collagenase</fullName>
    </recommendedName>
</protein>
<sequence>MRSLALVAALAAGLLMPTPAQAAPAEQRDETVRLAGGHATSAQTAPAEQRDETVRLAGRHATPARAPLTSPTSPLLPPEIARTTLHPKPDSTIYTTAVADYPAELRALTRTLDGYTSADDAAVHAGMLLLYYGHAHPEFLAAVRAEPEVLRALRRFVLAHLDFFGTDRQYLVQNATRELGRFLQHNDIAPRVRPLLADMASRGDVVGRLAPLWVGVAEMVDWYDKANCRRYATCDFRAKIDRRVLTVRHTCSATLKIRAQQLTRTQLRQTCASLAGQDAAFHAVVRDPGPVAGDNNTSLEVVVFNTSNDYRTYAGVLFDISTNNGGMYLEGDPALNQARFIAHEADWLPTFAIWNLNHEYTHYLDGRFDMHGDFAENMTTPTVWWSEGVAEYISYSYRGEVYAAALAEARKRTYALSTLFDTSYDHDSTRVYNWGYLAVRYLVEKHPADVAAVLADYRAGDWAGARDHLTRVIGTRYDADWYTWLAVVS</sequence>
<feature type="signal peptide" evidence="11">
    <location>
        <begin position="1"/>
        <end position="22"/>
    </location>
</feature>
<evidence type="ECO:0000313" key="13">
    <source>
        <dbReference type="Proteomes" id="UP000597656"/>
    </source>
</evidence>
<evidence type="ECO:0000256" key="11">
    <source>
        <dbReference type="SAM" id="SignalP"/>
    </source>
</evidence>
<keyword evidence="7" id="KW-0378">Hydrolase</keyword>
<dbReference type="RefSeq" id="WP_189152950.1">
    <property type="nucleotide sequence ID" value="NZ_BMNC01000001.1"/>
</dbReference>
<feature type="region of interest" description="Disordered" evidence="10">
    <location>
        <begin position="60"/>
        <end position="88"/>
    </location>
</feature>
<evidence type="ECO:0000256" key="9">
    <source>
        <dbReference type="ARBA" id="ARBA00023049"/>
    </source>
</evidence>
<keyword evidence="6 11" id="KW-0732">Signal</keyword>
<comment type="subcellular location">
    <subcellularLocation>
        <location evidence="2">Secreted</location>
    </subcellularLocation>
</comment>
<reference evidence="13" key="1">
    <citation type="journal article" date="2019" name="Int. J. Syst. Evol. Microbiol.">
        <title>The Global Catalogue of Microorganisms (GCM) 10K type strain sequencing project: providing services to taxonomists for standard genome sequencing and annotation.</title>
        <authorList>
            <consortium name="The Broad Institute Genomics Platform"/>
            <consortium name="The Broad Institute Genome Sequencing Center for Infectious Disease"/>
            <person name="Wu L."/>
            <person name="Ma J."/>
        </authorList>
    </citation>
    <scope>NUCLEOTIDE SEQUENCE [LARGE SCALE GENOMIC DNA]</scope>
    <source>
        <strain evidence="13">CGMCC 4.7319</strain>
    </source>
</reference>
<comment type="caution">
    <text evidence="12">The sequence shown here is derived from an EMBL/GenBank/DDBJ whole genome shotgun (WGS) entry which is preliminary data.</text>
</comment>
<dbReference type="Gene3D" id="1.10.390.20">
    <property type="match status" value="1"/>
</dbReference>
<evidence type="ECO:0000256" key="6">
    <source>
        <dbReference type="ARBA" id="ARBA00022729"/>
    </source>
</evidence>
<dbReference type="EMBL" id="BMNC01000001">
    <property type="protein sequence ID" value="GGM72780.1"/>
    <property type="molecule type" value="Genomic_DNA"/>
</dbReference>
<dbReference type="PANTHER" id="PTHR13062">
    <property type="entry name" value="COLLAGENASE"/>
    <property type="match status" value="1"/>
</dbReference>
<organism evidence="12 13">
    <name type="scientific">Lentzea pudingi</name>
    <dbReference type="NCBI Taxonomy" id="1789439"/>
    <lineage>
        <taxon>Bacteria</taxon>
        <taxon>Bacillati</taxon>
        <taxon>Actinomycetota</taxon>
        <taxon>Actinomycetes</taxon>
        <taxon>Pseudonocardiales</taxon>
        <taxon>Pseudonocardiaceae</taxon>
        <taxon>Lentzea</taxon>
    </lineage>
</organism>
<dbReference type="Pfam" id="PF01752">
    <property type="entry name" value="Peptidase_M9"/>
    <property type="match status" value="1"/>
</dbReference>